<evidence type="ECO:0000256" key="4">
    <source>
        <dbReference type="ARBA" id="ARBA00023159"/>
    </source>
</evidence>
<dbReference type="SUPFAM" id="SSF53850">
    <property type="entry name" value="Periplasmic binding protein-like II"/>
    <property type="match status" value="1"/>
</dbReference>
<dbReference type="Gene3D" id="1.10.10.10">
    <property type="entry name" value="Winged helix-like DNA-binding domain superfamily/Winged helix DNA-binding domain"/>
    <property type="match status" value="1"/>
</dbReference>
<keyword evidence="5" id="KW-0804">Transcription</keyword>
<comment type="similarity">
    <text evidence="1">Belongs to the LysR transcriptional regulatory family.</text>
</comment>
<dbReference type="Gene3D" id="3.40.190.10">
    <property type="entry name" value="Periplasmic binding protein-like II"/>
    <property type="match status" value="2"/>
</dbReference>
<keyword evidence="2" id="KW-0805">Transcription regulation</keyword>
<evidence type="ECO:0000256" key="1">
    <source>
        <dbReference type="ARBA" id="ARBA00009437"/>
    </source>
</evidence>
<comment type="caution">
    <text evidence="7">The sequence shown here is derived from an EMBL/GenBank/DDBJ whole genome shotgun (WGS) entry which is preliminary data.</text>
</comment>
<dbReference type="InterPro" id="IPR036388">
    <property type="entry name" value="WH-like_DNA-bd_sf"/>
</dbReference>
<dbReference type="InterPro" id="IPR000847">
    <property type="entry name" value="LysR_HTH_N"/>
</dbReference>
<dbReference type="InterPro" id="IPR005119">
    <property type="entry name" value="LysR_subst-bd"/>
</dbReference>
<evidence type="ECO:0000313" key="8">
    <source>
        <dbReference type="Proteomes" id="UP001500839"/>
    </source>
</evidence>
<evidence type="ECO:0000256" key="2">
    <source>
        <dbReference type="ARBA" id="ARBA00023015"/>
    </source>
</evidence>
<dbReference type="PRINTS" id="PR00039">
    <property type="entry name" value="HTHLYSR"/>
</dbReference>
<feature type="domain" description="HTH lysR-type" evidence="6">
    <location>
        <begin position="1"/>
        <end position="58"/>
    </location>
</feature>
<dbReference type="Proteomes" id="UP001500839">
    <property type="component" value="Unassembled WGS sequence"/>
</dbReference>
<dbReference type="RefSeq" id="WP_200175937.1">
    <property type="nucleotide sequence ID" value="NZ_BAABKQ010000001.1"/>
</dbReference>
<sequence>MELRQVEYFLAVVEHESVGAAAAALGVSQPTVSQSLRRLERELGVQLFQRLGRGMMLSAAGRAMVGPARRILRDTAAAEDLLAPRSGPLTGRLDILAFPAIASGPIVEVIGGFRREHPRVAIGFGALRDEDDAAGMLREGHCEFIAAHLPPGSCNAGGVGPVDGGAQTADGEDGPIEVLPLGLQEYWLAYPPGTVLPEGPVPLTDLPEIPMIFAPRGSSVADEFAATIRRGGRRPPVAVLAAHREAWAALVLAGVGGTLLERSLVEYAADRAVVRPTDPPLARSFGLAFRPQSLSPVGEEFLEFTRNHLRRQQESDLE</sequence>
<evidence type="ECO:0000256" key="3">
    <source>
        <dbReference type="ARBA" id="ARBA00023125"/>
    </source>
</evidence>
<evidence type="ECO:0000256" key="5">
    <source>
        <dbReference type="ARBA" id="ARBA00023163"/>
    </source>
</evidence>
<dbReference type="Pfam" id="PF03466">
    <property type="entry name" value="LysR_substrate"/>
    <property type="match status" value="1"/>
</dbReference>
<dbReference type="EMBL" id="BAABKQ010000001">
    <property type="protein sequence ID" value="GAA4803904.1"/>
    <property type="molecule type" value="Genomic_DNA"/>
</dbReference>
<keyword evidence="3" id="KW-0238">DNA-binding</keyword>
<proteinExistence type="inferred from homology"/>
<evidence type="ECO:0000313" key="7">
    <source>
        <dbReference type="EMBL" id="GAA4803904.1"/>
    </source>
</evidence>
<name>A0ABP9C5F1_9ACTN</name>
<keyword evidence="8" id="KW-1185">Reference proteome</keyword>
<keyword evidence="4" id="KW-0010">Activator</keyword>
<dbReference type="SUPFAM" id="SSF46785">
    <property type="entry name" value="Winged helix' DNA-binding domain"/>
    <property type="match status" value="1"/>
</dbReference>
<gene>
    <name evidence="7" type="ORF">GCM10023353_02830</name>
</gene>
<accession>A0ABP9C5F1</accession>
<evidence type="ECO:0000259" key="6">
    <source>
        <dbReference type="PROSITE" id="PS50931"/>
    </source>
</evidence>
<reference evidence="8" key="1">
    <citation type="journal article" date="2019" name="Int. J. Syst. Evol. Microbiol.">
        <title>The Global Catalogue of Microorganisms (GCM) 10K type strain sequencing project: providing services to taxonomists for standard genome sequencing and annotation.</title>
        <authorList>
            <consortium name="The Broad Institute Genomics Platform"/>
            <consortium name="The Broad Institute Genome Sequencing Center for Infectious Disease"/>
            <person name="Wu L."/>
            <person name="Ma J."/>
        </authorList>
    </citation>
    <scope>NUCLEOTIDE SEQUENCE [LARGE SCALE GENOMIC DNA]</scope>
    <source>
        <strain evidence="8">JCM 18542</strain>
    </source>
</reference>
<dbReference type="PROSITE" id="PS50931">
    <property type="entry name" value="HTH_LYSR"/>
    <property type="match status" value="1"/>
</dbReference>
<dbReference type="InterPro" id="IPR036390">
    <property type="entry name" value="WH_DNA-bd_sf"/>
</dbReference>
<protein>
    <submittedName>
        <fullName evidence="7">LysR substrate-binding domain-containing protein</fullName>
    </submittedName>
</protein>
<dbReference type="CDD" id="cd05466">
    <property type="entry name" value="PBP2_LTTR_substrate"/>
    <property type="match status" value="1"/>
</dbReference>
<dbReference type="PANTHER" id="PTHR30346">
    <property type="entry name" value="TRANSCRIPTIONAL DUAL REGULATOR HCAR-RELATED"/>
    <property type="match status" value="1"/>
</dbReference>
<dbReference type="Pfam" id="PF00126">
    <property type="entry name" value="HTH_1"/>
    <property type="match status" value="1"/>
</dbReference>
<organism evidence="7 8">
    <name type="scientific">Tomitella cavernea</name>
    <dbReference type="NCBI Taxonomy" id="1387982"/>
    <lineage>
        <taxon>Bacteria</taxon>
        <taxon>Bacillati</taxon>
        <taxon>Actinomycetota</taxon>
        <taxon>Actinomycetes</taxon>
        <taxon>Mycobacteriales</taxon>
        <taxon>Tomitella</taxon>
    </lineage>
</organism>
<dbReference type="PANTHER" id="PTHR30346:SF28">
    <property type="entry name" value="HTH-TYPE TRANSCRIPTIONAL REGULATOR CYNR"/>
    <property type="match status" value="1"/>
</dbReference>